<sequence>MLRIGITGGIGSGKSTVAQIFSVLGIPVYDADSAAKRLMSEDALLKKQIIENFGEASYAEGKIDRKYVAAQVFNNEQKTSLLNSIVHPATIRDAEEWIKQQTAPYVIKEAALIFESGSDKMLDKIIGVSCPLELRIERTMHRNNLTREQVLQRISLQMDEEEKLRLCDYVIVNDEREMLIPQVLQLHEEFLKESRETAAL</sequence>
<dbReference type="RefSeq" id="WP_123121861.1">
    <property type="nucleotide sequence ID" value="NZ_RJJR01000014.1"/>
</dbReference>
<dbReference type="UniPathway" id="UPA00241">
    <property type="reaction ID" value="UER00356"/>
</dbReference>
<comment type="function">
    <text evidence="5">Catalyzes the phosphorylation of the 3'-hydroxyl group of dephosphocoenzyme A to form coenzyme A.</text>
</comment>
<dbReference type="InterPro" id="IPR027417">
    <property type="entry name" value="P-loop_NTPase"/>
</dbReference>
<reference evidence="7 8" key="1">
    <citation type="submission" date="2018-11" db="EMBL/GenBank/DDBJ databases">
        <title>Draft genome sequence of Ferruginibacter sp. BO-59.</title>
        <authorList>
            <person name="Im W.T."/>
        </authorList>
    </citation>
    <scope>NUCLEOTIDE SEQUENCE [LARGE SCALE GENOMIC DNA]</scope>
    <source>
        <strain evidence="7 8">BO-59</strain>
    </source>
</reference>
<evidence type="ECO:0000313" key="7">
    <source>
        <dbReference type="EMBL" id="RNI34320.1"/>
    </source>
</evidence>
<name>A0A3M9N930_9BACT</name>
<keyword evidence="3 5" id="KW-0067">ATP-binding</keyword>
<dbReference type="AlphaFoldDB" id="A0A3M9N930"/>
<protein>
    <recommendedName>
        <fullName evidence="5 6">Dephospho-CoA kinase</fullName>
        <ecNumber evidence="5 6">2.7.1.24</ecNumber>
    </recommendedName>
    <alternativeName>
        <fullName evidence="5">Dephosphocoenzyme A kinase</fullName>
    </alternativeName>
</protein>
<dbReference type="EC" id="2.7.1.24" evidence="5 6"/>
<keyword evidence="4 5" id="KW-0173">Coenzyme A biosynthesis</keyword>
<proteinExistence type="inferred from homology"/>
<comment type="similarity">
    <text evidence="1 5">Belongs to the CoaE family.</text>
</comment>
<comment type="catalytic activity">
    <reaction evidence="5">
        <text>3'-dephospho-CoA + ATP = ADP + CoA + H(+)</text>
        <dbReference type="Rhea" id="RHEA:18245"/>
        <dbReference type="ChEBI" id="CHEBI:15378"/>
        <dbReference type="ChEBI" id="CHEBI:30616"/>
        <dbReference type="ChEBI" id="CHEBI:57287"/>
        <dbReference type="ChEBI" id="CHEBI:57328"/>
        <dbReference type="ChEBI" id="CHEBI:456216"/>
        <dbReference type="EC" id="2.7.1.24"/>
    </reaction>
</comment>
<evidence type="ECO:0000256" key="6">
    <source>
        <dbReference type="NCBIfam" id="TIGR00152"/>
    </source>
</evidence>
<dbReference type="Proteomes" id="UP000267223">
    <property type="component" value="Unassembled WGS sequence"/>
</dbReference>
<dbReference type="GO" id="GO:0005524">
    <property type="term" value="F:ATP binding"/>
    <property type="evidence" value="ECO:0007669"/>
    <property type="project" value="UniProtKB-UniRule"/>
</dbReference>
<accession>A0A3M9N930</accession>
<evidence type="ECO:0000256" key="1">
    <source>
        <dbReference type="ARBA" id="ARBA00009018"/>
    </source>
</evidence>
<dbReference type="NCBIfam" id="TIGR00152">
    <property type="entry name" value="dephospho-CoA kinase"/>
    <property type="match status" value="1"/>
</dbReference>
<dbReference type="OrthoDB" id="9812943at2"/>
<keyword evidence="2 5" id="KW-0547">Nucleotide-binding</keyword>
<dbReference type="PANTHER" id="PTHR10695">
    <property type="entry name" value="DEPHOSPHO-COA KINASE-RELATED"/>
    <property type="match status" value="1"/>
</dbReference>
<dbReference type="SUPFAM" id="SSF52540">
    <property type="entry name" value="P-loop containing nucleoside triphosphate hydrolases"/>
    <property type="match status" value="1"/>
</dbReference>
<dbReference type="PANTHER" id="PTHR10695:SF46">
    <property type="entry name" value="BIFUNCTIONAL COENZYME A SYNTHASE-RELATED"/>
    <property type="match status" value="1"/>
</dbReference>
<comment type="caution">
    <text evidence="7">The sequence shown here is derived from an EMBL/GenBank/DDBJ whole genome shotgun (WGS) entry which is preliminary data.</text>
</comment>
<dbReference type="GO" id="GO:0005737">
    <property type="term" value="C:cytoplasm"/>
    <property type="evidence" value="ECO:0007669"/>
    <property type="project" value="UniProtKB-SubCell"/>
</dbReference>
<dbReference type="GO" id="GO:0015937">
    <property type="term" value="P:coenzyme A biosynthetic process"/>
    <property type="evidence" value="ECO:0007669"/>
    <property type="project" value="UniProtKB-UniRule"/>
</dbReference>
<dbReference type="HAMAP" id="MF_00376">
    <property type="entry name" value="Dephospho_CoA_kinase"/>
    <property type="match status" value="1"/>
</dbReference>
<dbReference type="InterPro" id="IPR001977">
    <property type="entry name" value="Depp_CoAkinase"/>
</dbReference>
<dbReference type="Pfam" id="PF01121">
    <property type="entry name" value="CoaE"/>
    <property type="match status" value="1"/>
</dbReference>
<keyword evidence="5 7" id="KW-0808">Transferase</keyword>
<keyword evidence="5 7" id="KW-0418">Kinase</keyword>
<dbReference type="GO" id="GO:0004140">
    <property type="term" value="F:dephospho-CoA kinase activity"/>
    <property type="evidence" value="ECO:0007669"/>
    <property type="project" value="UniProtKB-UniRule"/>
</dbReference>
<feature type="binding site" evidence="5">
    <location>
        <begin position="11"/>
        <end position="16"/>
    </location>
    <ligand>
        <name>ATP</name>
        <dbReference type="ChEBI" id="CHEBI:30616"/>
    </ligand>
</feature>
<organism evidence="7 8">
    <name type="scientific">Hanamia caeni</name>
    <dbReference type="NCBI Taxonomy" id="2294116"/>
    <lineage>
        <taxon>Bacteria</taxon>
        <taxon>Pseudomonadati</taxon>
        <taxon>Bacteroidota</taxon>
        <taxon>Chitinophagia</taxon>
        <taxon>Chitinophagales</taxon>
        <taxon>Chitinophagaceae</taxon>
        <taxon>Hanamia</taxon>
    </lineage>
</organism>
<gene>
    <name evidence="5" type="primary">coaE</name>
    <name evidence="7" type="ORF">EFY79_16650</name>
</gene>
<evidence type="ECO:0000256" key="2">
    <source>
        <dbReference type="ARBA" id="ARBA00022741"/>
    </source>
</evidence>
<keyword evidence="5" id="KW-0963">Cytoplasm</keyword>
<keyword evidence="8" id="KW-1185">Reference proteome</keyword>
<dbReference type="CDD" id="cd02022">
    <property type="entry name" value="DPCK"/>
    <property type="match status" value="1"/>
</dbReference>
<comment type="subcellular location">
    <subcellularLocation>
        <location evidence="5">Cytoplasm</location>
    </subcellularLocation>
</comment>
<comment type="pathway">
    <text evidence="5">Cofactor biosynthesis; coenzyme A biosynthesis; CoA from (R)-pantothenate: step 5/5.</text>
</comment>
<dbReference type="EMBL" id="RJJR01000014">
    <property type="protein sequence ID" value="RNI34320.1"/>
    <property type="molecule type" value="Genomic_DNA"/>
</dbReference>
<evidence type="ECO:0000313" key="8">
    <source>
        <dbReference type="Proteomes" id="UP000267223"/>
    </source>
</evidence>
<dbReference type="PROSITE" id="PS51219">
    <property type="entry name" value="DPCK"/>
    <property type="match status" value="1"/>
</dbReference>
<dbReference type="Gene3D" id="3.40.50.300">
    <property type="entry name" value="P-loop containing nucleotide triphosphate hydrolases"/>
    <property type="match status" value="1"/>
</dbReference>
<evidence type="ECO:0000256" key="3">
    <source>
        <dbReference type="ARBA" id="ARBA00022840"/>
    </source>
</evidence>
<evidence type="ECO:0000256" key="4">
    <source>
        <dbReference type="ARBA" id="ARBA00022993"/>
    </source>
</evidence>
<evidence type="ECO:0000256" key="5">
    <source>
        <dbReference type="HAMAP-Rule" id="MF_00376"/>
    </source>
</evidence>